<keyword evidence="1 5" id="KW-0489">Methyltransferase</keyword>
<evidence type="ECO:0000313" key="6">
    <source>
        <dbReference type="Proteomes" id="UP000652013"/>
    </source>
</evidence>
<dbReference type="Pfam" id="PF13649">
    <property type="entry name" value="Methyltransf_25"/>
    <property type="match status" value="1"/>
</dbReference>
<dbReference type="CDD" id="cd02440">
    <property type="entry name" value="AdoMet_MTases"/>
    <property type="match status" value="1"/>
</dbReference>
<protein>
    <submittedName>
        <fullName evidence="5">Methyltransferase</fullName>
    </submittedName>
</protein>
<keyword evidence="2" id="KW-0808">Transferase</keyword>
<keyword evidence="6" id="KW-1185">Reference proteome</keyword>
<comment type="caution">
    <text evidence="5">The sequence shown here is derived from an EMBL/GenBank/DDBJ whole genome shotgun (WGS) entry which is preliminary data.</text>
</comment>
<organism evidence="5 6">
    <name type="scientific">Spirilliplanes yamanashiensis</name>
    <dbReference type="NCBI Taxonomy" id="42233"/>
    <lineage>
        <taxon>Bacteria</taxon>
        <taxon>Bacillati</taxon>
        <taxon>Actinomycetota</taxon>
        <taxon>Actinomycetes</taxon>
        <taxon>Micromonosporales</taxon>
        <taxon>Micromonosporaceae</taxon>
        <taxon>Spirilliplanes</taxon>
    </lineage>
</organism>
<evidence type="ECO:0000256" key="3">
    <source>
        <dbReference type="ARBA" id="ARBA00022691"/>
    </source>
</evidence>
<sequence>MPAERDHADPAGTDGVRAAYDAVARGYADAIGGELAGKPLDRALLAAVAELAAGGRLADVGCGPGHVTAFLAGRHPDVLGIDLSPAMVAVARERHPGPAYEAGSMLADRAGARWAGAVAMYSVIHLSDADRRLAFRRLRAALRPGGWLLVAFHVDEDGTPAGGRRRVTDWFGAAVDLEFRFLDPAAVAAELAAAGLTVESVTTRRPAGGEHPSNRAYVLARRAG</sequence>
<dbReference type="GO" id="GO:0032259">
    <property type="term" value="P:methylation"/>
    <property type="evidence" value="ECO:0007669"/>
    <property type="project" value="UniProtKB-KW"/>
</dbReference>
<dbReference type="EMBL" id="BOOY01000016">
    <property type="protein sequence ID" value="GIJ02903.1"/>
    <property type="molecule type" value="Genomic_DNA"/>
</dbReference>
<evidence type="ECO:0000313" key="5">
    <source>
        <dbReference type="EMBL" id="GIJ02903.1"/>
    </source>
</evidence>
<dbReference type="PANTHER" id="PTHR43464">
    <property type="entry name" value="METHYLTRANSFERASE"/>
    <property type="match status" value="1"/>
</dbReference>
<feature type="domain" description="Methyltransferase" evidence="4">
    <location>
        <begin position="59"/>
        <end position="146"/>
    </location>
</feature>
<evidence type="ECO:0000259" key="4">
    <source>
        <dbReference type="Pfam" id="PF13649"/>
    </source>
</evidence>
<name>A0A8J3Y7W7_9ACTN</name>
<accession>A0A8J3Y7W7</accession>
<proteinExistence type="predicted"/>
<dbReference type="RefSeq" id="WP_203938190.1">
    <property type="nucleotide sequence ID" value="NZ_BAAAGJ010000005.1"/>
</dbReference>
<dbReference type="GO" id="GO:0008168">
    <property type="term" value="F:methyltransferase activity"/>
    <property type="evidence" value="ECO:0007669"/>
    <property type="project" value="UniProtKB-KW"/>
</dbReference>
<reference evidence="5" key="1">
    <citation type="submission" date="2021-01" db="EMBL/GenBank/DDBJ databases">
        <title>Whole genome shotgun sequence of Spirilliplanes yamanashiensis NBRC 15828.</title>
        <authorList>
            <person name="Komaki H."/>
            <person name="Tamura T."/>
        </authorList>
    </citation>
    <scope>NUCLEOTIDE SEQUENCE</scope>
    <source>
        <strain evidence="5">NBRC 15828</strain>
    </source>
</reference>
<evidence type="ECO:0000256" key="2">
    <source>
        <dbReference type="ARBA" id="ARBA00022679"/>
    </source>
</evidence>
<keyword evidence="3" id="KW-0949">S-adenosyl-L-methionine</keyword>
<dbReference type="SUPFAM" id="SSF53335">
    <property type="entry name" value="S-adenosyl-L-methionine-dependent methyltransferases"/>
    <property type="match status" value="1"/>
</dbReference>
<dbReference type="Gene3D" id="3.40.50.150">
    <property type="entry name" value="Vaccinia Virus protein VP39"/>
    <property type="match status" value="1"/>
</dbReference>
<dbReference type="Proteomes" id="UP000652013">
    <property type="component" value="Unassembled WGS sequence"/>
</dbReference>
<dbReference type="PANTHER" id="PTHR43464:SF19">
    <property type="entry name" value="UBIQUINONE BIOSYNTHESIS O-METHYLTRANSFERASE, MITOCHONDRIAL"/>
    <property type="match status" value="1"/>
</dbReference>
<dbReference type="InterPro" id="IPR041698">
    <property type="entry name" value="Methyltransf_25"/>
</dbReference>
<dbReference type="AlphaFoldDB" id="A0A8J3Y7W7"/>
<gene>
    <name evidence="5" type="ORF">Sya03_22550</name>
</gene>
<evidence type="ECO:0000256" key="1">
    <source>
        <dbReference type="ARBA" id="ARBA00022603"/>
    </source>
</evidence>
<dbReference type="InterPro" id="IPR029063">
    <property type="entry name" value="SAM-dependent_MTases_sf"/>
</dbReference>